<dbReference type="EMBL" id="JACHMW010000001">
    <property type="protein sequence ID" value="MBB5849476.1"/>
    <property type="molecule type" value="Genomic_DNA"/>
</dbReference>
<accession>A0A7W9JL53</accession>
<dbReference type="RefSeq" id="WP_184173056.1">
    <property type="nucleotide sequence ID" value="NZ_BAABAG010000012.1"/>
</dbReference>
<gene>
    <name evidence="2" type="ORF">HDA33_002040</name>
</gene>
<evidence type="ECO:0000259" key="1">
    <source>
        <dbReference type="PROSITE" id="PS51186"/>
    </source>
</evidence>
<dbReference type="PANTHER" id="PTHR43610">
    <property type="entry name" value="BLL6696 PROTEIN"/>
    <property type="match status" value="1"/>
</dbReference>
<dbReference type="SUPFAM" id="SSF55729">
    <property type="entry name" value="Acyl-CoA N-acyltransferases (Nat)"/>
    <property type="match status" value="1"/>
</dbReference>
<keyword evidence="2" id="KW-0808">Transferase</keyword>
<protein>
    <submittedName>
        <fullName evidence="2">RimJ/RimL family protein N-acetyltransferase</fullName>
    </submittedName>
</protein>
<dbReference type="AlphaFoldDB" id="A0A7W9JL53"/>
<dbReference type="InterPro" id="IPR016181">
    <property type="entry name" value="Acyl_CoA_acyltransferase"/>
</dbReference>
<feature type="domain" description="N-acetyltransferase" evidence="1">
    <location>
        <begin position="12"/>
        <end position="172"/>
    </location>
</feature>
<dbReference type="Pfam" id="PF13302">
    <property type="entry name" value="Acetyltransf_3"/>
    <property type="match status" value="1"/>
</dbReference>
<organism evidence="2 3">
    <name type="scientific">Micrococcus endophyticus</name>
    <dbReference type="NCBI Taxonomy" id="455343"/>
    <lineage>
        <taxon>Bacteria</taxon>
        <taxon>Bacillati</taxon>
        <taxon>Actinomycetota</taxon>
        <taxon>Actinomycetes</taxon>
        <taxon>Micrococcales</taxon>
        <taxon>Micrococcaceae</taxon>
        <taxon>Micrococcus</taxon>
    </lineage>
</organism>
<evidence type="ECO:0000313" key="2">
    <source>
        <dbReference type="EMBL" id="MBB5849476.1"/>
    </source>
</evidence>
<comment type="caution">
    <text evidence="2">The sequence shown here is derived from an EMBL/GenBank/DDBJ whole genome shotgun (WGS) entry which is preliminary data.</text>
</comment>
<reference evidence="2 3" key="1">
    <citation type="submission" date="2020-08" db="EMBL/GenBank/DDBJ databases">
        <title>Sequencing the genomes of 1000 actinobacteria strains.</title>
        <authorList>
            <person name="Klenk H.-P."/>
        </authorList>
    </citation>
    <scope>NUCLEOTIDE SEQUENCE [LARGE SCALE GENOMIC DNA]</scope>
    <source>
        <strain evidence="2 3">DSM 17945</strain>
    </source>
</reference>
<name>A0A7W9JL53_9MICC</name>
<dbReference type="Proteomes" id="UP000567246">
    <property type="component" value="Unassembled WGS sequence"/>
</dbReference>
<proteinExistence type="predicted"/>
<evidence type="ECO:0000313" key="3">
    <source>
        <dbReference type="Proteomes" id="UP000567246"/>
    </source>
</evidence>
<dbReference type="GO" id="GO:0016747">
    <property type="term" value="F:acyltransferase activity, transferring groups other than amino-acyl groups"/>
    <property type="evidence" value="ECO:0007669"/>
    <property type="project" value="InterPro"/>
</dbReference>
<dbReference type="InterPro" id="IPR000182">
    <property type="entry name" value="GNAT_dom"/>
</dbReference>
<dbReference type="PANTHER" id="PTHR43610:SF1">
    <property type="entry name" value="N-ACETYLTRANSFERASE DOMAIN-CONTAINING PROTEIN"/>
    <property type="match status" value="1"/>
</dbReference>
<sequence>MPHELHLAHDSVRLRPLTPDDAPALRAIVDAAAWAGMSTPLPETDEAMAEHLRTLLAVPGMQAFAVERDGELVGRTAFYEHVPRVRVDVGHTIYARPYWGTEVNPACKLLLLRHAFEELGVARVGLRCDHRNTRSHQAILRLGATFEGTLRAFRKAADGTIADADYFSVTASEWPAVRAGLEARLTGADAG</sequence>
<dbReference type="Gene3D" id="3.40.630.30">
    <property type="match status" value="1"/>
</dbReference>
<dbReference type="PROSITE" id="PS51186">
    <property type="entry name" value="GNAT"/>
    <property type="match status" value="1"/>
</dbReference>
<keyword evidence="3" id="KW-1185">Reference proteome</keyword>